<dbReference type="AlphaFoldDB" id="A0A9J6E862"/>
<keyword evidence="3" id="KW-1185">Reference proteome</keyword>
<evidence type="ECO:0000313" key="2">
    <source>
        <dbReference type="EMBL" id="KAH8030385.1"/>
    </source>
</evidence>
<proteinExistence type="predicted"/>
<sequence>MFISSRLLLRRADKTSGRDDEIKPTTPDDIVDREVAVAIRRRQVATKDTRSLHDGDSANFEESGAIARNTFGGKTTKKTSELQEVASGDTKTRPKKRRSEIGSANGRGAKDEAPKPKMRRVELKFQAVGPADAFEVSATLQSHATGNWKNKNSGVRKAMARGEMHRATSVKNAWLLDVIKALFKRRSSVIANVPSRMAFVDRHRSCFQPTTHSDWPQRRSTLSRNRRNNKSKAQKIALGGPTLEKRCVSEIDFDSSVVASARSSSALQISGTKDVTRLGGVIRFVKTVVHFVIFLVPRAWRILIAAFR</sequence>
<accession>A0A9J6E862</accession>
<reference evidence="2" key="1">
    <citation type="journal article" date="2020" name="Cell">
        <title>Large-Scale Comparative Analyses of Tick Genomes Elucidate Their Genetic Diversity and Vector Capacities.</title>
        <authorList>
            <consortium name="Tick Genome and Microbiome Consortium (TIGMIC)"/>
            <person name="Jia N."/>
            <person name="Wang J."/>
            <person name="Shi W."/>
            <person name="Du L."/>
            <person name="Sun Y."/>
            <person name="Zhan W."/>
            <person name="Jiang J.F."/>
            <person name="Wang Q."/>
            <person name="Zhang B."/>
            <person name="Ji P."/>
            <person name="Bell-Sakyi L."/>
            <person name="Cui X.M."/>
            <person name="Yuan T.T."/>
            <person name="Jiang B.G."/>
            <person name="Yang W.F."/>
            <person name="Lam T.T."/>
            <person name="Chang Q.C."/>
            <person name="Ding S.J."/>
            <person name="Wang X.J."/>
            <person name="Zhu J.G."/>
            <person name="Ruan X.D."/>
            <person name="Zhao L."/>
            <person name="Wei J.T."/>
            <person name="Ye R.Z."/>
            <person name="Que T.C."/>
            <person name="Du C.H."/>
            <person name="Zhou Y.H."/>
            <person name="Cheng J.X."/>
            <person name="Dai P.F."/>
            <person name="Guo W.B."/>
            <person name="Han X.H."/>
            <person name="Huang E.J."/>
            <person name="Li L.F."/>
            <person name="Wei W."/>
            <person name="Gao Y.C."/>
            <person name="Liu J.Z."/>
            <person name="Shao H.Z."/>
            <person name="Wang X."/>
            <person name="Wang C.C."/>
            <person name="Yang T.C."/>
            <person name="Huo Q.B."/>
            <person name="Li W."/>
            <person name="Chen H.Y."/>
            <person name="Chen S.E."/>
            <person name="Zhou L.G."/>
            <person name="Ni X.B."/>
            <person name="Tian J.H."/>
            <person name="Sheng Y."/>
            <person name="Liu T."/>
            <person name="Pan Y.S."/>
            <person name="Xia L.Y."/>
            <person name="Li J."/>
            <person name="Zhao F."/>
            <person name="Cao W.C."/>
        </authorList>
    </citation>
    <scope>NUCLEOTIDE SEQUENCE</scope>
    <source>
        <strain evidence="2">Rmic-2018</strain>
    </source>
</reference>
<evidence type="ECO:0000313" key="3">
    <source>
        <dbReference type="Proteomes" id="UP000821866"/>
    </source>
</evidence>
<feature type="region of interest" description="Disordered" evidence="1">
    <location>
        <begin position="45"/>
        <end position="118"/>
    </location>
</feature>
<name>A0A9J6E862_RHIMP</name>
<feature type="region of interest" description="Disordered" evidence="1">
    <location>
        <begin position="210"/>
        <end position="231"/>
    </location>
</feature>
<gene>
    <name evidence="2" type="ORF">HPB51_006817</name>
</gene>
<feature type="compositionally biased region" description="Basic and acidic residues" evidence="1">
    <location>
        <begin position="108"/>
        <end position="118"/>
    </location>
</feature>
<comment type="caution">
    <text evidence="2">The sequence shown here is derived from an EMBL/GenBank/DDBJ whole genome shotgun (WGS) entry which is preliminary data.</text>
</comment>
<feature type="compositionally biased region" description="Basic and acidic residues" evidence="1">
    <location>
        <begin position="45"/>
        <end position="56"/>
    </location>
</feature>
<reference evidence="2" key="2">
    <citation type="submission" date="2021-09" db="EMBL/GenBank/DDBJ databases">
        <authorList>
            <person name="Jia N."/>
            <person name="Wang J."/>
            <person name="Shi W."/>
            <person name="Du L."/>
            <person name="Sun Y."/>
            <person name="Zhan W."/>
            <person name="Jiang J."/>
            <person name="Wang Q."/>
            <person name="Zhang B."/>
            <person name="Ji P."/>
            <person name="Sakyi L.B."/>
            <person name="Cui X."/>
            <person name="Yuan T."/>
            <person name="Jiang B."/>
            <person name="Yang W."/>
            <person name="Lam T.T.-Y."/>
            <person name="Chang Q."/>
            <person name="Ding S."/>
            <person name="Wang X."/>
            <person name="Zhu J."/>
            <person name="Ruan X."/>
            <person name="Zhao L."/>
            <person name="Wei J."/>
            <person name="Que T."/>
            <person name="Du C."/>
            <person name="Cheng J."/>
            <person name="Dai P."/>
            <person name="Han X."/>
            <person name="Huang E."/>
            <person name="Gao Y."/>
            <person name="Liu J."/>
            <person name="Shao H."/>
            <person name="Ye R."/>
            <person name="Li L."/>
            <person name="Wei W."/>
            <person name="Wang X."/>
            <person name="Wang C."/>
            <person name="Huo Q."/>
            <person name="Li W."/>
            <person name="Guo W."/>
            <person name="Chen H."/>
            <person name="Chen S."/>
            <person name="Zhou L."/>
            <person name="Zhou L."/>
            <person name="Ni X."/>
            <person name="Tian J."/>
            <person name="Zhou Y."/>
            <person name="Sheng Y."/>
            <person name="Liu T."/>
            <person name="Pan Y."/>
            <person name="Xia L."/>
            <person name="Li J."/>
            <person name="Zhao F."/>
            <person name="Cao W."/>
        </authorList>
    </citation>
    <scope>NUCLEOTIDE SEQUENCE</scope>
    <source>
        <strain evidence="2">Rmic-2018</strain>
        <tissue evidence="2">Larvae</tissue>
    </source>
</reference>
<evidence type="ECO:0000256" key="1">
    <source>
        <dbReference type="SAM" id="MobiDB-lite"/>
    </source>
</evidence>
<organism evidence="2 3">
    <name type="scientific">Rhipicephalus microplus</name>
    <name type="common">Cattle tick</name>
    <name type="synonym">Boophilus microplus</name>
    <dbReference type="NCBI Taxonomy" id="6941"/>
    <lineage>
        <taxon>Eukaryota</taxon>
        <taxon>Metazoa</taxon>
        <taxon>Ecdysozoa</taxon>
        <taxon>Arthropoda</taxon>
        <taxon>Chelicerata</taxon>
        <taxon>Arachnida</taxon>
        <taxon>Acari</taxon>
        <taxon>Parasitiformes</taxon>
        <taxon>Ixodida</taxon>
        <taxon>Ixodoidea</taxon>
        <taxon>Ixodidae</taxon>
        <taxon>Rhipicephalinae</taxon>
        <taxon>Rhipicephalus</taxon>
        <taxon>Boophilus</taxon>
    </lineage>
</organism>
<dbReference type="EMBL" id="JABSTU010000005">
    <property type="protein sequence ID" value="KAH8030385.1"/>
    <property type="molecule type" value="Genomic_DNA"/>
</dbReference>
<protein>
    <submittedName>
        <fullName evidence="2">Uncharacterized protein</fullName>
    </submittedName>
</protein>
<dbReference type="Proteomes" id="UP000821866">
    <property type="component" value="Chromosome 3"/>
</dbReference>